<dbReference type="EMBL" id="CM055107">
    <property type="protein sequence ID" value="KAJ7528274.1"/>
    <property type="molecule type" value="Genomic_DNA"/>
</dbReference>
<organism evidence="1 2">
    <name type="scientific">Diphasiastrum complanatum</name>
    <name type="common">Issler's clubmoss</name>
    <name type="synonym">Lycopodium complanatum</name>
    <dbReference type="NCBI Taxonomy" id="34168"/>
    <lineage>
        <taxon>Eukaryota</taxon>
        <taxon>Viridiplantae</taxon>
        <taxon>Streptophyta</taxon>
        <taxon>Embryophyta</taxon>
        <taxon>Tracheophyta</taxon>
        <taxon>Lycopodiopsida</taxon>
        <taxon>Lycopodiales</taxon>
        <taxon>Lycopodiaceae</taxon>
        <taxon>Lycopodioideae</taxon>
        <taxon>Diphasiastrum</taxon>
    </lineage>
</organism>
<dbReference type="Proteomes" id="UP001162992">
    <property type="component" value="Chromosome 16"/>
</dbReference>
<evidence type="ECO:0000313" key="2">
    <source>
        <dbReference type="Proteomes" id="UP001162992"/>
    </source>
</evidence>
<name>A0ACC2BEQ2_DIPCM</name>
<evidence type="ECO:0000313" key="1">
    <source>
        <dbReference type="EMBL" id="KAJ7528274.1"/>
    </source>
</evidence>
<keyword evidence="2" id="KW-1185">Reference proteome</keyword>
<comment type="caution">
    <text evidence="1">The sequence shown here is derived from an EMBL/GenBank/DDBJ whole genome shotgun (WGS) entry which is preliminary data.</text>
</comment>
<protein>
    <submittedName>
        <fullName evidence="1">Uncharacterized protein</fullName>
    </submittedName>
</protein>
<reference evidence="2" key="1">
    <citation type="journal article" date="2024" name="Proc. Natl. Acad. Sci. U.S.A.">
        <title>Extraordinary preservation of gene collinearity over three hundred million years revealed in homosporous lycophytes.</title>
        <authorList>
            <person name="Li C."/>
            <person name="Wickell D."/>
            <person name="Kuo L.Y."/>
            <person name="Chen X."/>
            <person name="Nie B."/>
            <person name="Liao X."/>
            <person name="Peng D."/>
            <person name="Ji J."/>
            <person name="Jenkins J."/>
            <person name="Williams M."/>
            <person name="Shu S."/>
            <person name="Plott C."/>
            <person name="Barry K."/>
            <person name="Rajasekar S."/>
            <person name="Grimwood J."/>
            <person name="Han X."/>
            <person name="Sun S."/>
            <person name="Hou Z."/>
            <person name="He W."/>
            <person name="Dai G."/>
            <person name="Sun C."/>
            <person name="Schmutz J."/>
            <person name="Leebens-Mack J.H."/>
            <person name="Li F.W."/>
            <person name="Wang L."/>
        </authorList>
    </citation>
    <scope>NUCLEOTIDE SEQUENCE [LARGE SCALE GENOMIC DNA]</scope>
    <source>
        <strain evidence="2">cv. PW_Plant_1</strain>
    </source>
</reference>
<accession>A0ACC2BEQ2</accession>
<proteinExistence type="predicted"/>
<sequence>MADENEAREKDGSAWSAQATSELITAFQEKRMEKKRVDVDWRIFRSEDWDAVADWINARCGFLSSKDRKTGKQCQYKIGNLKRRFKSESAKGGISDWRWYFIMEEIFAGETLGGGSLPSRRDEELRPPPTTDNCHPPVLEIFDQNRAGENRPEEPTSCSMPASKTASTTDMDRGSPGIHYVMAAASGSGPSSPRCKQLTSIVSSEHVRKRNSSSEASPSEAFADSISKSMKMMAMQQGEMIRLMRQMVEGRTNSTHSKLEAAEDAVLKKEVADVRRKVETVENDLIPLKQICEQKEKELQNALHAYNEKQDLRHSLYNELMEMQLVGSGAQTITREYYTNK</sequence>
<gene>
    <name evidence="1" type="ORF">O6H91_16G092500</name>
</gene>